<evidence type="ECO:0000256" key="3">
    <source>
        <dbReference type="ARBA" id="ARBA00022719"/>
    </source>
</evidence>
<keyword evidence="4 12" id="KW-0479">Metal-binding</keyword>
<sequence>MAQSVSEYTGAIKDTVKSFWHGMSITLSHLLRRPTTVQYPDRLPMPMRDMLPPRYRGFLEVDTSICTGCQACERACPIGCIQITLEKDPANPKQRAVAQFDIDEAKCMFCGLCVEPCPTGSIQHTREFEGSQADIRNLVFRWADPMNPFPVYKVDKTAEYYPRAPLGSLVRVKMEEHAWNAKGPKFLPPEPPKPAAAKPAAKAAPAAAAKPAAAPAAEAPAAPAAAPAPKPAAAAAAPAAKPTSGNGAAGHETPAAAPAAAPAPVAEKTPTSEQK</sequence>
<dbReference type="PANTHER" id="PTHR10849">
    <property type="entry name" value="NADH DEHYDROGENASE UBIQUINONE IRON-SULFUR PROTEIN 8, MITOCHONDRIAL"/>
    <property type="match status" value="1"/>
</dbReference>
<feature type="binding site" evidence="12">
    <location>
        <position position="117"/>
    </location>
    <ligand>
        <name>[4Fe-4S] cluster</name>
        <dbReference type="ChEBI" id="CHEBI:49883"/>
        <label>1</label>
    </ligand>
</feature>
<comment type="subcellular location">
    <subcellularLocation>
        <location evidence="12">Cell membrane</location>
        <topology evidence="12">Peripheral membrane protein</topology>
    </subcellularLocation>
</comment>
<comment type="function">
    <text evidence="12">NDH-1 shuttles electrons from NADH, via FMN and iron-sulfur (Fe-S) centers, to quinones in the respiratory chain. The immediate electron acceptor for the enzyme in this species is believed to be ubiquinone. Couples the redox reaction to proton translocation (for every two electrons transferred, four hydrogen ions are translocated across the cytoplasmic membrane), and thus conserves the redox energy in a proton gradient.</text>
</comment>
<feature type="binding site" evidence="12">
    <location>
        <position position="107"/>
    </location>
    <ligand>
        <name>[4Fe-4S] cluster</name>
        <dbReference type="ChEBI" id="CHEBI:49883"/>
        <label>2</label>
    </ligand>
</feature>
<feature type="domain" description="4Fe-4S ferredoxin-type" evidence="14">
    <location>
        <begin position="57"/>
        <end position="86"/>
    </location>
</feature>
<accession>A0ABM7WQV8</accession>
<feature type="region of interest" description="Disordered" evidence="13">
    <location>
        <begin position="182"/>
        <end position="275"/>
    </location>
</feature>
<keyword evidence="5" id="KW-0677">Repeat</keyword>
<feature type="domain" description="4Fe-4S ferredoxin-type" evidence="14">
    <location>
        <begin position="98"/>
        <end position="127"/>
    </location>
</feature>
<dbReference type="PROSITE" id="PS51379">
    <property type="entry name" value="4FE4S_FER_2"/>
    <property type="match status" value="2"/>
</dbReference>
<reference evidence="16" key="1">
    <citation type="journal article" date="2022" name="Int. J. Syst. Evol. Microbiol.">
        <title>Anaeromyxobacter oryzae sp. nov., Anaeromyxobacter diazotrophicus sp. nov. and Anaeromyxobacter paludicola sp. nov., isolated from paddy soils.</title>
        <authorList>
            <person name="Itoh H."/>
            <person name="Xu Z."/>
            <person name="Mise K."/>
            <person name="Masuda Y."/>
            <person name="Ushijima N."/>
            <person name="Hayakawa C."/>
            <person name="Shiratori Y."/>
            <person name="Senoo K."/>
        </authorList>
    </citation>
    <scope>NUCLEOTIDE SEQUENCE [LARGE SCALE GENOMIC DNA]</scope>
    <source>
        <strain evidence="16">Red232</strain>
    </source>
</reference>
<dbReference type="SUPFAM" id="SSF54862">
    <property type="entry name" value="4Fe-4S ferredoxins"/>
    <property type="match status" value="1"/>
</dbReference>
<evidence type="ECO:0000256" key="2">
    <source>
        <dbReference type="ARBA" id="ARBA00022485"/>
    </source>
</evidence>
<organism evidence="15 16">
    <name type="scientific">Anaeromyxobacter oryzae</name>
    <dbReference type="NCBI Taxonomy" id="2918170"/>
    <lineage>
        <taxon>Bacteria</taxon>
        <taxon>Pseudomonadati</taxon>
        <taxon>Myxococcota</taxon>
        <taxon>Myxococcia</taxon>
        <taxon>Myxococcales</taxon>
        <taxon>Cystobacterineae</taxon>
        <taxon>Anaeromyxobacteraceae</taxon>
        <taxon>Anaeromyxobacter</taxon>
    </lineage>
</organism>
<dbReference type="InterPro" id="IPR010226">
    <property type="entry name" value="NADH_quinone_OxRdtase_chainI"/>
</dbReference>
<dbReference type="HAMAP" id="MF_01351">
    <property type="entry name" value="NDH1_NuoI"/>
    <property type="match status" value="1"/>
</dbReference>
<evidence type="ECO:0000259" key="14">
    <source>
        <dbReference type="PROSITE" id="PS51379"/>
    </source>
</evidence>
<keyword evidence="6 12" id="KW-1278">Translocase</keyword>
<dbReference type="InterPro" id="IPR017900">
    <property type="entry name" value="4Fe4S_Fe_S_CS"/>
</dbReference>
<evidence type="ECO:0000256" key="1">
    <source>
        <dbReference type="ARBA" id="ARBA00022475"/>
    </source>
</evidence>
<comment type="cofactor">
    <cofactor evidence="12">
        <name>[4Fe-4S] cluster</name>
        <dbReference type="ChEBI" id="CHEBI:49883"/>
    </cofactor>
    <text evidence="12">Binds 2 [4Fe-4S] clusters per subunit.</text>
</comment>
<keyword evidence="7 12" id="KW-0408">Iron</keyword>
<evidence type="ECO:0000256" key="10">
    <source>
        <dbReference type="ARBA" id="ARBA00023075"/>
    </source>
</evidence>
<evidence type="ECO:0000256" key="6">
    <source>
        <dbReference type="ARBA" id="ARBA00022967"/>
    </source>
</evidence>
<name>A0ABM7WQV8_9BACT</name>
<evidence type="ECO:0000256" key="5">
    <source>
        <dbReference type="ARBA" id="ARBA00022737"/>
    </source>
</evidence>
<keyword evidence="11 12" id="KW-0472">Membrane</keyword>
<feature type="compositionally biased region" description="Low complexity" evidence="13">
    <location>
        <begin position="254"/>
        <end position="266"/>
    </location>
</feature>
<evidence type="ECO:0000313" key="16">
    <source>
        <dbReference type="Proteomes" id="UP001162891"/>
    </source>
</evidence>
<evidence type="ECO:0000256" key="8">
    <source>
        <dbReference type="ARBA" id="ARBA00023014"/>
    </source>
</evidence>
<keyword evidence="10 12" id="KW-0830">Ubiquinone</keyword>
<evidence type="ECO:0000256" key="9">
    <source>
        <dbReference type="ARBA" id="ARBA00023027"/>
    </source>
</evidence>
<evidence type="ECO:0000256" key="4">
    <source>
        <dbReference type="ARBA" id="ARBA00022723"/>
    </source>
</evidence>
<proteinExistence type="inferred from homology"/>
<dbReference type="EC" id="7.1.1.-" evidence="12"/>
<keyword evidence="1 12" id="KW-1003">Cell membrane</keyword>
<keyword evidence="8 12" id="KW-0411">Iron-sulfur</keyword>
<evidence type="ECO:0000256" key="13">
    <source>
        <dbReference type="SAM" id="MobiDB-lite"/>
    </source>
</evidence>
<dbReference type="InterPro" id="IPR017896">
    <property type="entry name" value="4Fe4S_Fe-S-bd"/>
</dbReference>
<feature type="binding site" evidence="12">
    <location>
        <position position="76"/>
    </location>
    <ligand>
        <name>[4Fe-4S] cluster</name>
        <dbReference type="ChEBI" id="CHEBI:49883"/>
        <label>2</label>
    </ligand>
</feature>
<dbReference type="Proteomes" id="UP001162891">
    <property type="component" value="Chromosome"/>
</dbReference>
<feature type="binding site" evidence="12">
    <location>
        <position position="66"/>
    </location>
    <ligand>
        <name>[4Fe-4S] cluster</name>
        <dbReference type="ChEBI" id="CHEBI:49883"/>
        <label>1</label>
    </ligand>
</feature>
<dbReference type="PROSITE" id="PS00198">
    <property type="entry name" value="4FE4S_FER_1"/>
    <property type="match status" value="1"/>
</dbReference>
<dbReference type="Gene3D" id="3.30.70.3270">
    <property type="match status" value="1"/>
</dbReference>
<keyword evidence="2 12" id="KW-0004">4Fe-4S</keyword>
<evidence type="ECO:0000256" key="11">
    <source>
        <dbReference type="ARBA" id="ARBA00023136"/>
    </source>
</evidence>
<feature type="compositionally biased region" description="Low complexity" evidence="13">
    <location>
        <begin position="195"/>
        <end position="242"/>
    </location>
</feature>
<evidence type="ECO:0000313" key="15">
    <source>
        <dbReference type="EMBL" id="BDG01858.1"/>
    </source>
</evidence>
<evidence type="ECO:0000256" key="12">
    <source>
        <dbReference type="HAMAP-Rule" id="MF_01351"/>
    </source>
</evidence>
<dbReference type="EMBL" id="AP025591">
    <property type="protein sequence ID" value="BDG01858.1"/>
    <property type="molecule type" value="Genomic_DNA"/>
</dbReference>
<feature type="binding site" evidence="12">
    <location>
        <position position="110"/>
    </location>
    <ligand>
        <name>[4Fe-4S] cluster</name>
        <dbReference type="ChEBI" id="CHEBI:49883"/>
        <label>2</label>
    </ligand>
</feature>
<evidence type="ECO:0000256" key="7">
    <source>
        <dbReference type="ARBA" id="ARBA00023004"/>
    </source>
</evidence>
<comment type="subunit">
    <text evidence="12">NDH-1 is composed of 14 different subunits. Subunits NuoA, H, J, K, L, M, N constitute the membrane sector of the complex.</text>
</comment>
<feature type="binding site" evidence="12">
    <location>
        <position position="69"/>
    </location>
    <ligand>
        <name>[4Fe-4S] cluster</name>
        <dbReference type="ChEBI" id="CHEBI:49883"/>
        <label>1</label>
    </ligand>
</feature>
<dbReference type="PANTHER" id="PTHR10849:SF24">
    <property type="entry name" value="NADH-QUINONE OXIDOREDUCTASE SUBUNIT I 2"/>
    <property type="match status" value="1"/>
</dbReference>
<keyword evidence="16" id="KW-1185">Reference proteome</keyword>
<dbReference type="RefSeq" id="WP_248358765.1">
    <property type="nucleotide sequence ID" value="NZ_AP025591.1"/>
</dbReference>
<keyword evidence="9 12" id="KW-0520">NAD</keyword>
<keyword evidence="3 12" id="KW-0874">Quinone</keyword>
<gene>
    <name evidence="12" type="primary">nuoI</name>
    <name evidence="15" type="ORF">AMOR_08540</name>
</gene>
<comment type="catalytic activity">
    <reaction evidence="12">
        <text>a quinone + NADH + 5 H(+)(in) = a quinol + NAD(+) + 4 H(+)(out)</text>
        <dbReference type="Rhea" id="RHEA:57888"/>
        <dbReference type="ChEBI" id="CHEBI:15378"/>
        <dbReference type="ChEBI" id="CHEBI:24646"/>
        <dbReference type="ChEBI" id="CHEBI:57540"/>
        <dbReference type="ChEBI" id="CHEBI:57945"/>
        <dbReference type="ChEBI" id="CHEBI:132124"/>
    </reaction>
</comment>
<feature type="binding site" evidence="12">
    <location>
        <position position="72"/>
    </location>
    <ligand>
        <name>[4Fe-4S] cluster</name>
        <dbReference type="ChEBI" id="CHEBI:49883"/>
        <label>1</label>
    </ligand>
</feature>
<protein>
    <recommendedName>
        <fullName evidence="12">NADH-quinone oxidoreductase subunit I</fullName>
        <ecNumber evidence="12">7.1.1.-</ecNumber>
    </recommendedName>
    <alternativeName>
        <fullName evidence="12">NADH dehydrogenase I subunit I</fullName>
    </alternativeName>
    <alternativeName>
        <fullName evidence="12">NDH-1 subunit I</fullName>
    </alternativeName>
</protein>
<dbReference type="Pfam" id="PF12838">
    <property type="entry name" value="Fer4_7"/>
    <property type="match status" value="1"/>
</dbReference>
<feature type="binding site" evidence="12">
    <location>
        <position position="113"/>
    </location>
    <ligand>
        <name>[4Fe-4S] cluster</name>
        <dbReference type="ChEBI" id="CHEBI:49883"/>
        <label>2</label>
    </ligand>
</feature>
<comment type="similarity">
    <text evidence="12">Belongs to the complex I 23 kDa subunit family.</text>
</comment>